<organism evidence="2 3">
    <name type="scientific">Caballeronia telluris</name>
    <dbReference type="NCBI Taxonomy" id="326475"/>
    <lineage>
        <taxon>Bacteria</taxon>
        <taxon>Pseudomonadati</taxon>
        <taxon>Pseudomonadota</taxon>
        <taxon>Betaproteobacteria</taxon>
        <taxon>Burkholderiales</taxon>
        <taxon>Burkholderiaceae</taxon>
        <taxon>Caballeronia</taxon>
    </lineage>
</organism>
<dbReference type="InterPro" id="IPR010144">
    <property type="entry name" value="CRISPR-assoc_prot_Csd1-typ"/>
</dbReference>
<evidence type="ECO:0000313" key="3">
    <source>
        <dbReference type="Proteomes" id="UP000054717"/>
    </source>
</evidence>
<keyword evidence="3" id="KW-1185">Reference proteome</keyword>
<dbReference type="RefSeq" id="WP_087631866.1">
    <property type="nucleotide sequence ID" value="NZ_FCNZ02000015.1"/>
</dbReference>
<reference evidence="2" key="1">
    <citation type="submission" date="2016-01" db="EMBL/GenBank/DDBJ databases">
        <authorList>
            <person name="Peeters Charlotte."/>
        </authorList>
    </citation>
    <scope>NUCLEOTIDE SEQUENCE</scope>
    <source>
        <strain evidence="2">LMG 22936</strain>
    </source>
</reference>
<evidence type="ECO:0000256" key="1">
    <source>
        <dbReference type="SAM" id="MobiDB-lite"/>
    </source>
</evidence>
<protein>
    <submittedName>
        <fullName evidence="2">CRISPR-associated protein (Cas_Csd1)</fullName>
    </submittedName>
</protein>
<evidence type="ECO:0000313" key="2">
    <source>
        <dbReference type="EMBL" id="SAL65023.1"/>
    </source>
</evidence>
<feature type="region of interest" description="Disordered" evidence="1">
    <location>
        <begin position="585"/>
        <end position="611"/>
    </location>
</feature>
<name>A0A158J961_9BURK</name>
<dbReference type="STRING" id="326475.AWB66_03951"/>
<dbReference type="EMBL" id="FCNZ02000015">
    <property type="protein sequence ID" value="SAL65023.1"/>
    <property type="molecule type" value="Genomic_DNA"/>
</dbReference>
<accession>A0A158J961</accession>
<dbReference type="Pfam" id="PF09709">
    <property type="entry name" value="Cas_Csd1"/>
    <property type="match status" value="1"/>
</dbReference>
<dbReference type="NCBIfam" id="TIGR01863">
    <property type="entry name" value="cas_Csd1"/>
    <property type="match status" value="1"/>
</dbReference>
<dbReference type="AlphaFoldDB" id="A0A158J961"/>
<gene>
    <name evidence="2" type="ORF">AWB66_03951</name>
</gene>
<sequence>MIFSALAQHYDRQAKRGKLPAFGLSQEKISFALLLAKDGTLVDVDDIRDHEGKRPKWKLLTVPASFKRPGISPAPFFLWDKTAFVLGVEQKAGSGAPALNLKSHGAFKALHLERLADATDEGLVALRKFLEAWVPEKWSEFPAIVKHVPELFASNVVFRLDGVAGYIHESAAANELVARHGADDDSPTAMCLVTGDARPIARLHPAIKGVWGAQVAGASILSFHVDCSKSYGKENGANAPVSTSAAFGYTTVLNHLLQRDPHHRQCVQIGDASVVFWAEANDESAQEAAESLFLDILDPPPPTDSSETANLRHALEAVSQGRALDTLDTRLDPKTKMFVLGLSPNASRLSIRYWATASLEEFAKRLAQHYDDLLIEPVPWKTPPAAWRLLAATAAQEKSENIPPQLAGAMMRAVLTGSRYPRSLLSAAIVRMRADKDVSGLRVALCKAVLARDLRLNVKGIATEIPVSLNRNDPTPSYRLGRLFSVLESIQNAALGDKLNATIRDRYYGSASATPVLVFPLLMRGAQNHLSKAMTTPETRGRAISLEREAGEILDGMGSHFPRTLSLEDQGCFAIGYYHQRSERFRRKSDHNDASGVTDDHTDPITEETTA</sequence>
<dbReference type="CDD" id="cd09757">
    <property type="entry name" value="Cas8c_I-C"/>
    <property type="match status" value="1"/>
</dbReference>
<feature type="compositionally biased region" description="Basic and acidic residues" evidence="1">
    <location>
        <begin position="590"/>
        <end position="604"/>
    </location>
</feature>
<proteinExistence type="predicted"/>
<comment type="caution">
    <text evidence="2">The sequence shown here is derived from an EMBL/GenBank/DDBJ whole genome shotgun (WGS) entry which is preliminary data.</text>
</comment>
<dbReference type="Proteomes" id="UP000054717">
    <property type="component" value="Unassembled WGS sequence"/>
</dbReference>